<organism evidence="3 4">
    <name type="scientific">Acidaminobacter hydrogenoformans DSM 2784</name>
    <dbReference type="NCBI Taxonomy" id="1120920"/>
    <lineage>
        <taxon>Bacteria</taxon>
        <taxon>Bacillati</taxon>
        <taxon>Bacillota</taxon>
        <taxon>Clostridia</taxon>
        <taxon>Peptostreptococcales</taxon>
        <taxon>Acidaminobacteraceae</taxon>
        <taxon>Acidaminobacter</taxon>
    </lineage>
</organism>
<dbReference type="CDD" id="cd07709">
    <property type="entry name" value="flavodiiron_proteins_MBL-fold"/>
    <property type="match status" value="1"/>
</dbReference>
<comment type="similarity">
    <text evidence="1">In the N-terminal section; belongs to the zinc metallo-hydrolase group 3 family.</text>
</comment>
<dbReference type="OrthoDB" id="9807946at2"/>
<evidence type="ECO:0000256" key="1">
    <source>
        <dbReference type="ARBA" id="ARBA00007121"/>
    </source>
</evidence>
<dbReference type="RefSeq" id="WP_092589687.1">
    <property type="nucleotide sequence ID" value="NZ_FMWL01000003.1"/>
</dbReference>
<sequence length="399" mass="45675">MDCRLSIMERVHWIGVNDRETTLFENFWPLDRGVCYNSYLITDEKVAIIDTVKFNKTEQYLSKVKEVIGDRKVDYLIVNHMEPDHSGSMKALVAAYPDMQIVGNKKTFDFIRGFYDITENFLEVAEGDELDLGYHKLKFFLTPMIHWPETMMTYDQTEKILFSMDAFGGFGSLDGGLFDDEVNVEFYEDEIRRYYSNIVAKYSPIVQRALGRLGALDLNVIAPTHGPIWRTSPKTIVDYYDKWSRYEAEEGVVIVYGTMYGNTAKMADYVARIISENGVKNVRVYDASKTHLSYILSDIWRFKGVILGSCAYNMNIFPAMELVLSKLEHTGLKNRYLGVFGNKSWSGGGVSAIDAFAEKVKWERIGSSIEATYTPKDEEFKALVKLGKEMAQRVKDNPL</sequence>
<dbReference type="GO" id="GO:0010181">
    <property type="term" value="F:FMN binding"/>
    <property type="evidence" value="ECO:0007669"/>
    <property type="project" value="InterPro"/>
</dbReference>
<gene>
    <name evidence="3" type="ORF">SAMN03080599_00888</name>
</gene>
<dbReference type="InterPro" id="IPR001279">
    <property type="entry name" value="Metallo-B-lactamas"/>
</dbReference>
<dbReference type="PANTHER" id="PTHR43717:SF1">
    <property type="entry name" value="ANAEROBIC NITRIC OXIDE REDUCTASE FLAVORUBREDOXIN"/>
    <property type="match status" value="1"/>
</dbReference>
<dbReference type="SUPFAM" id="SSF56281">
    <property type="entry name" value="Metallo-hydrolase/oxidoreductase"/>
    <property type="match status" value="1"/>
</dbReference>
<dbReference type="PIRSF" id="PIRSF005243">
    <property type="entry name" value="ROO"/>
    <property type="match status" value="1"/>
</dbReference>
<protein>
    <submittedName>
        <fullName evidence="3">Flavorubredoxin</fullName>
    </submittedName>
</protein>
<dbReference type="EMBL" id="FMWL01000003">
    <property type="protein sequence ID" value="SCZ77690.1"/>
    <property type="molecule type" value="Genomic_DNA"/>
</dbReference>
<dbReference type="Gene3D" id="3.60.15.10">
    <property type="entry name" value="Ribonuclease Z/Hydroxyacylglutathione hydrolase-like"/>
    <property type="match status" value="1"/>
</dbReference>
<dbReference type="Gene3D" id="3.40.50.360">
    <property type="match status" value="1"/>
</dbReference>
<dbReference type="InterPro" id="IPR008254">
    <property type="entry name" value="Flavodoxin/NO_synth"/>
</dbReference>
<dbReference type="PROSITE" id="PS00201">
    <property type="entry name" value="FLAVODOXIN"/>
    <property type="match status" value="1"/>
</dbReference>
<accession>A0A1G5RVD9</accession>
<evidence type="ECO:0000313" key="3">
    <source>
        <dbReference type="EMBL" id="SCZ77690.1"/>
    </source>
</evidence>
<dbReference type="InterPro" id="IPR016440">
    <property type="entry name" value="Rubredoxin-O_OxRdtase"/>
</dbReference>
<dbReference type="InterPro" id="IPR036866">
    <property type="entry name" value="RibonucZ/Hydroxyglut_hydro"/>
</dbReference>
<keyword evidence="4" id="KW-1185">Reference proteome</keyword>
<dbReference type="SUPFAM" id="SSF52218">
    <property type="entry name" value="Flavoproteins"/>
    <property type="match status" value="1"/>
</dbReference>
<reference evidence="3 4" key="1">
    <citation type="submission" date="2016-10" db="EMBL/GenBank/DDBJ databases">
        <authorList>
            <person name="de Groot N.N."/>
        </authorList>
    </citation>
    <scope>NUCLEOTIDE SEQUENCE [LARGE SCALE GENOMIC DNA]</scope>
    <source>
        <strain evidence="3 4">DSM 2784</strain>
    </source>
</reference>
<dbReference type="GO" id="GO:0009055">
    <property type="term" value="F:electron transfer activity"/>
    <property type="evidence" value="ECO:0007669"/>
    <property type="project" value="InterPro"/>
</dbReference>
<dbReference type="AlphaFoldDB" id="A0A1G5RVD9"/>
<dbReference type="SMART" id="SM00849">
    <property type="entry name" value="Lactamase_B"/>
    <property type="match status" value="1"/>
</dbReference>
<dbReference type="InterPro" id="IPR001226">
    <property type="entry name" value="Flavodoxin_CS"/>
</dbReference>
<dbReference type="PANTHER" id="PTHR43717">
    <property type="entry name" value="ANAEROBIC NITRIC OXIDE REDUCTASE FLAVORUBREDOXIN"/>
    <property type="match status" value="1"/>
</dbReference>
<feature type="domain" description="Flavodoxin-like" evidence="2">
    <location>
        <begin position="252"/>
        <end position="391"/>
    </location>
</feature>
<dbReference type="Pfam" id="PF19583">
    <property type="entry name" value="ODP"/>
    <property type="match status" value="1"/>
</dbReference>
<dbReference type="GO" id="GO:0016651">
    <property type="term" value="F:oxidoreductase activity, acting on NAD(P)H"/>
    <property type="evidence" value="ECO:0007669"/>
    <property type="project" value="UniProtKB-ARBA"/>
</dbReference>
<dbReference type="InterPro" id="IPR029039">
    <property type="entry name" value="Flavoprotein-like_sf"/>
</dbReference>
<dbReference type="PROSITE" id="PS50902">
    <property type="entry name" value="FLAVODOXIN_LIKE"/>
    <property type="match status" value="1"/>
</dbReference>
<dbReference type="Pfam" id="PF00258">
    <property type="entry name" value="Flavodoxin_1"/>
    <property type="match status" value="1"/>
</dbReference>
<evidence type="ECO:0000259" key="2">
    <source>
        <dbReference type="PROSITE" id="PS50902"/>
    </source>
</evidence>
<dbReference type="GO" id="GO:0046872">
    <property type="term" value="F:metal ion binding"/>
    <property type="evidence" value="ECO:0007669"/>
    <property type="project" value="InterPro"/>
</dbReference>
<proteinExistence type="inferred from homology"/>
<name>A0A1G5RVD9_9FIRM</name>
<dbReference type="STRING" id="1120920.SAMN03080599_00888"/>
<dbReference type="Proteomes" id="UP000199208">
    <property type="component" value="Unassembled WGS sequence"/>
</dbReference>
<evidence type="ECO:0000313" key="4">
    <source>
        <dbReference type="Proteomes" id="UP000199208"/>
    </source>
</evidence>
<dbReference type="InterPro" id="IPR045761">
    <property type="entry name" value="ODP_dom"/>
</dbReference>